<keyword evidence="7" id="KW-0408">Iron</keyword>
<dbReference type="InterPro" id="IPR050450">
    <property type="entry name" value="COX15/CtaA_HemeA_synthase"/>
</dbReference>
<evidence type="ECO:0000256" key="9">
    <source>
        <dbReference type="ARBA" id="ARBA00023136"/>
    </source>
</evidence>
<protein>
    <submittedName>
        <fullName evidence="13">Protoheme IX farnesyltransferase</fullName>
    </submittedName>
</protein>
<feature type="transmembrane region" description="Helical" evidence="12">
    <location>
        <begin position="98"/>
        <end position="119"/>
    </location>
</feature>
<feature type="transmembrane region" description="Helical" evidence="12">
    <location>
        <begin position="131"/>
        <end position="155"/>
    </location>
</feature>
<keyword evidence="10" id="KW-1015">Disulfide bond</keyword>
<keyword evidence="14" id="KW-1185">Reference proteome</keyword>
<evidence type="ECO:0000256" key="4">
    <source>
        <dbReference type="ARBA" id="ARBA00022723"/>
    </source>
</evidence>
<keyword evidence="6" id="KW-0560">Oxidoreductase</keyword>
<dbReference type="PANTHER" id="PTHR35457">
    <property type="entry name" value="HEME A SYNTHASE"/>
    <property type="match status" value="1"/>
</dbReference>
<evidence type="ECO:0000256" key="10">
    <source>
        <dbReference type="ARBA" id="ARBA00023157"/>
    </source>
</evidence>
<evidence type="ECO:0000313" key="13">
    <source>
        <dbReference type="EMBL" id="CUS05019.2"/>
    </source>
</evidence>
<keyword evidence="3 12" id="KW-0812">Transmembrane</keyword>
<dbReference type="OrthoDB" id="9816428at2"/>
<name>A0A160T671_9CHLR</name>
<evidence type="ECO:0000256" key="7">
    <source>
        <dbReference type="ARBA" id="ARBA00023004"/>
    </source>
</evidence>
<feature type="transmembrane region" description="Helical" evidence="12">
    <location>
        <begin position="299"/>
        <end position="320"/>
    </location>
</feature>
<feature type="transmembrane region" description="Helical" evidence="12">
    <location>
        <begin position="187"/>
        <end position="208"/>
    </location>
</feature>
<feature type="transmembrane region" description="Helical" evidence="12">
    <location>
        <begin position="65"/>
        <end position="86"/>
    </location>
</feature>
<evidence type="ECO:0000256" key="6">
    <source>
        <dbReference type="ARBA" id="ARBA00023002"/>
    </source>
</evidence>
<keyword evidence="4" id="KW-0479">Metal-binding</keyword>
<reference evidence="13" key="1">
    <citation type="submission" date="2016-01" db="EMBL/GenBank/DDBJ databases">
        <authorList>
            <person name="Mcilroy J.S."/>
            <person name="Karst M S."/>
            <person name="Albertsen M."/>
        </authorList>
    </citation>
    <scope>NUCLEOTIDE SEQUENCE</scope>
    <source>
        <strain evidence="13">Cfx-K</strain>
    </source>
</reference>
<proteinExistence type="predicted"/>
<keyword evidence="9 12" id="KW-0472">Membrane</keyword>
<keyword evidence="2" id="KW-1003">Cell membrane</keyword>
<feature type="transmembrane region" description="Helical" evidence="12">
    <location>
        <begin position="273"/>
        <end position="293"/>
    </location>
</feature>
<dbReference type="GO" id="GO:0016020">
    <property type="term" value="C:membrane"/>
    <property type="evidence" value="ECO:0007669"/>
    <property type="project" value="UniProtKB-SubCell"/>
</dbReference>
<dbReference type="GO" id="GO:0016491">
    <property type="term" value="F:oxidoreductase activity"/>
    <property type="evidence" value="ECO:0007669"/>
    <property type="project" value="UniProtKB-KW"/>
</dbReference>
<sequence>MRTFFGNRTNFTRYAWFVLGFMILVILWGAFVRATGSGAGCGSHWPLCNGVVVPRAPRIETLIEFTHRITSGFSGILVLVMLGWAFRLYPKGHIVRRAAAFSTLFVITEGLVGAGLVLFEWVADNESVARAISMAVHLVNTNLLLAAITLTAWWAGADAGAGEATGAKDQPPANYVLKWRGQGRTGWLLGGALGLLLLLGVSGAITALGDTLFPSGTLREGIAADFLPTAHFLVRLRVYHPILAVLTGVYLWFAGPAIAAARPGIGALTFSRAIRVLVVVQLLAGVVNILLNVPVWMQLIHLLLADLMWITVVLLAAVALSQPAASMQPVALAPLAVD</sequence>
<dbReference type="GO" id="GO:0016740">
    <property type="term" value="F:transferase activity"/>
    <property type="evidence" value="ECO:0007669"/>
    <property type="project" value="UniProtKB-KW"/>
</dbReference>
<evidence type="ECO:0000256" key="5">
    <source>
        <dbReference type="ARBA" id="ARBA00022989"/>
    </source>
</evidence>
<comment type="subcellular location">
    <subcellularLocation>
        <location evidence="1">Membrane</location>
        <topology evidence="1">Multi-pass membrane protein</topology>
    </subcellularLocation>
</comment>
<dbReference type="Pfam" id="PF02628">
    <property type="entry name" value="COX15-CtaA"/>
    <property type="match status" value="1"/>
</dbReference>
<evidence type="ECO:0000313" key="14">
    <source>
        <dbReference type="Proteomes" id="UP000215027"/>
    </source>
</evidence>
<evidence type="ECO:0000256" key="3">
    <source>
        <dbReference type="ARBA" id="ARBA00022692"/>
    </source>
</evidence>
<comment type="pathway">
    <text evidence="11">Porphyrin-containing compound metabolism.</text>
</comment>
<evidence type="ECO:0000256" key="1">
    <source>
        <dbReference type="ARBA" id="ARBA00004141"/>
    </source>
</evidence>
<evidence type="ECO:0000256" key="11">
    <source>
        <dbReference type="ARBA" id="ARBA00023444"/>
    </source>
</evidence>
<dbReference type="InterPro" id="IPR003780">
    <property type="entry name" value="COX15/CtaA_fam"/>
</dbReference>
<organism evidence="13 14">
    <name type="scientific">Candidatus Promineifilum breve</name>
    <dbReference type="NCBI Taxonomy" id="1806508"/>
    <lineage>
        <taxon>Bacteria</taxon>
        <taxon>Bacillati</taxon>
        <taxon>Chloroflexota</taxon>
        <taxon>Ardenticatenia</taxon>
        <taxon>Candidatus Promineifilales</taxon>
        <taxon>Candidatus Promineifilaceae</taxon>
        <taxon>Candidatus Promineifilum</taxon>
    </lineage>
</organism>
<dbReference type="GO" id="GO:0046872">
    <property type="term" value="F:metal ion binding"/>
    <property type="evidence" value="ECO:0007669"/>
    <property type="project" value="UniProtKB-KW"/>
</dbReference>
<feature type="transmembrane region" description="Helical" evidence="12">
    <location>
        <begin position="12"/>
        <end position="31"/>
    </location>
</feature>
<evidence type="ECO:0000256" key="12">
    <source>
        <dbReference type="SAM" id="Phobius"/>
    </source>
</evidence>
<keyword evidence="5 12" id="KW-1133">Transmembrane helix</keyword>
<dbReference type="AlphaFoldDB" id="A0A160T671"/>
<dbReference type="Proteomes" id="UP000215027">
    <property type="component" value="Chromosome I"/>
</dbReference>
<gene>
    <name evidence="13" type="ORF">CFX0092_A3141</name>
</gene>
<dbReference type="KEGG" id="pbf:CFX0092_A3141"/>
<dbReference type="GO" id="GO:0006784">
    <property type="term" value="P:heme A biosynthetic process"/>
    <property type="evidence" value="ECO:0007669"/>
    <property type="project" value="InterPro"/>
</dbReference>
<evidence type="ECO:0000256" key="8">
    <source>
        <dbReference type="ARBA" id="ARBA00023133"/>
    </source>
</evidence>
<dbReference type="EMBL" id="LN890655">
    <property type="protein sequence ID" value="CUS05019.2"/>
    <property type="molecule type" value="Genomic_DNA"/>
</dbReference>
<dbReference type="RefSeq" id="WP_095044281.1">
    <property type="nucleotide sequence ID" value="NZ_LN890655.1"/>
</dbReference>
<keyword evidence="8" id="KW-0350">Heme biosynthesis</keyword>
<accession>A0A160T671</accession>
<feature type="transmembrane region" description="Helical" evidence="12">
    <location>
        <begin position="238"/>
        <end position="261"/>
    </location>
</feature>
<evidence type="ECO:0000256" key="2">
    <source>
        <dbReference type="ARBA" id="ARBA00022475"/>
    </source>
</evidence>
<dbReference type="PANTHER" id="PTHR35457:SF1">
    <property type="entry name" value="HEME A SYNTHASE"/>
    <property type="match status" value="1"/>
</dbReference>